<sequence length="313" mass="33155">MKVLEFGDQRLHLDATAVRQPHLQRFIDRISIDGVPTPVRYQMRIVEGEQAELVVDEQTGSMSLVVPSMTTVSPTALEIAILQAGARCLALLSTADRCVLLHGSAVTATGDCGAVAVLDGGLGQGKTSLALGLAKAGCALLVDEFTFVTCDREESVVTPAPRLPWHVRGDMAPYLAPEHPDRRLLFPDELAPVSTAKTAASLTLIIVPDSGIPAGKLEQIDPAQTGVLLTSAVTDHLAKLIDPSLDHVSILSNPSQVRYASGHPLLSRRTQLCAPPRTVLDRLSRVPAFRVGIGSPADLAASVDAVTHVVESL</sequence>
<dbReference type="InterPro" id="IPR027417">
    <property type="entry name" value="P-loop_NTPase"/>
</dbReference>
<accession>A0ABQ4IMA6</accession>
<dbReference type="SUPFAM" id="SSF53795">
    <property type="entry name" value="PEP carboxykinase-like"/>
    <property type="match status" value="1"/>
</dbReference>
<comment type="caution">
    <text evidence="1">The sequence shown here is derived from an EMBL/GenBank/DDBJ whole genome shotgun (WGS) entry which is preliminary data.</text>
</comment>
<evidence type="ECO:0000313" key="2">
    <source>
        <dbReference type="Proteomes" id="UP000647860"/>
    </source>
</evidence>
<proteinExistence type="predicted"/>
<keyword evidence="2" id="KW-1185">Reference proteome</keyword>
<dbReference type="RefSeq" id="WP_204293128.1">
    <property type="nucleotide sequence ID" value="NZ_BAAAGZ010000084.1"/>
</dbReference>
<evidence type="ECO:0000313" key="1">
    <source>
        <dbReference type="EMBL" id="GIJ19048.1"/>
    </source>
</evidence>
<dbReference type="Proteomes" id="UP000647860">
    <property type="component" value="Unassembled WGS sequence"/>
</dbReference>
<gene>
    <name evidence="1" type="ORF">Vgi01_57320</name>
</gene>
<protein>
    <recommendedName>
        <fullName evidence="3">Hpr(Ser) kinase/phosphatase</fullName>
    </recommendedName>
</protein>
<organism evidence="1 2">
    <name type="scientific">Micromonospora gifhornensis</name>
    <dbReference type="NCBI Taxonomy" id="84594"/>
    <lineage>
        <taxon>Bacteria</taxon>
        <taxon>Bacillati</taxon>
        <taxon>Actinomycetota</taxon>
        <taxon>Actinomycetes</taxon>
        <taxon>Micromonosporales</taxon>
        <taxon>Micromonosporaceae</taxon>
        <taxon>Micromonospora</taxon>
    </lineage>
</organism>
<evidence type="ECO:0008006" key="3">
    <source>
        <dbReference type="Google" id="ProtNLM"/>
    </source>
</evidence>
<dbReference type="Gene3D" id="3.40.50.300">
    <property type="entry name" value="P-loop containing nucleotide triphosphate hydrolases"/>
    <property type="match status" value="1"/>
</dbReference>
<dbReference type="EMBL" id="BOPA01000061">
    <property type="protein sequence ID" value="GIJ19048.1"/>
    <property type="molecule type" value="Genomic_DNA"/>
</dbReference>
<name>A0ABQ4IMA6_9ACTN</name>
<reference evidence="1 2" key="1">
    <citation type="submission" date="2021-01" db="EMBL/GenBank/DDBJ databases">
        <title>Whole genome shotgun sequence of Verrucosispora gifhornensis NBRC 16317.</title>
        <authorList>
            <person name="Komaki H."/>
            <person name="Tamura T."/>
        </authorList>
    </citation>
    <scope>NUCLEOTIDE SEQUENCE [LARGE SCALE GENOMIC DNA]</scope>
    <source>
        <strain evidence="1 2">NBRC 16317</strain>
    </source>
</reference>